<dbReference type="RefSeq" id="WP_217287855.1">
    <property type="nucleotide sequence ID" value="NZ_CP077683.1"/>
</dbReference>
<accession>A0ABX8LKN6</accession>
<sequence length="187" mass="21463">MKVAFTGSSSTGKTTLALRLQTDPRFCILLPAFITVDARRLLAERGFGSMDRMQPEELRSFQYAYLERKLALEDGRDGYFTDRSFIDLAAYWLERDAAGLPASEVEAFVEICRQEANRYDLHVYFPYGLIPFESDGYRSEHKIFHQRINSRICQLLHDWGHRVVCLNAIDISERCDAVIGTLQEIGT</sequence>
<dbReference type="Pfam" id="PF13521">
    <property type="entry name" value="AAA_28"/>
    <property type="match status" value="1"/>
</dbReference>
<name>A0ABX8LKN6_9BACT</name>
<dbReference type="InterPro" id="IPR038727">
    <property type="entry name" value="NadR/Ttd14_AAA_dom"/>
</dbReference>
<feature type="domain" description="NadR/Ttd14 AAA" evidence="1">
    <location>
        <begin position="2"/>
        <end position="174"/>
    </location>
</feature>
<protein>
    <submittedName>
        <fullName evidence="2">ATP-binding protein</fullName>
    </submittedName>
</protein>
<keyword evidence="2" id="KW-0067">ATP-binding</keyword>
<reference evidence="2 3" key="1">
    <citation type="submission" date="2021-06" db="EMBL/GenBank/DDBJ databases">
        <title>Gemonas diversity in paddy soil.</title>
        <authorList>
            <person name="Liu G."/>
        </authorList>
    </citation>
    <scope>NUCLEOTIDE SEQUENCE [LARGE SCALE GENOMIC DNA]</scope>
    <source>
        <strain evidence="2 3">RG2</strain>
    </source>
</reference>
<dbReference type="GO" id="GO:0005524">
    <property type="term" value="F:ATP binding"/>
    <property type="evidence" value="ECO:0007669"/>
    <property type="project" value="UniProtKB-KW"/>
</dbReference>
<keyword evidence="3" id="KW-1185">Reference proteome</keyword>
<evidence type="ECO:0000259" key="1">
    <source>
        <dbReference type="Pfam" id="PF13521"/>
    </source>
</evidence>
<keyword evidence="2" id="KW-0547">Nucleotide-binding</keyword>
<organism evidence="2 3">
    <name type="scientific">Geomonas subterranea</name>
    <dbReference type="NCBI Taxonomy" id="2847989"/>
    <lineage>
        <taxon>Bacteria</taxon>
        <taxon>Pseudomonadati</taxon>
        <taxon>Thermodesulfobacteriota</taxon>
        <taxon>Desulfuromonadia</taxon>
        <taxon>Geobacterales</taxon>
        <taxon>Geobacteraceae</taxon>
        <taxon>Geomonas</taxon>
    </lineage>
</organism>
<dbReference type="Proteomes" id="UP000683559">
    <property type="component" value="Chromosome"/>
</dbReference>
<proteinExistence type="predicted"/>
<gene>
    <name evidence="2" type="ORF">KP001_01635</name>
</gene>
<evidence type="ECO:0000313" key="3">
    <source>
        <dbReference type="Proteomes" id="UP000683559"/>
    </source>
</evidence>
<dbReference type="EMBL" id="CP077683">
    <property type="protein sequence ID" value="QXE91270.1"/>
    <property type="molecule type" value="Genomic_DNA"/>
</dbReference>
<evidence type="ECO:0000313" key="2">
    <source>
        <dbReference type="EMBL" id="QXE91270.1"/>
    </source>
</evidence>